<sequence>MCLAAVGAGGAWVTRFEDTLRSPMSSTLGDCPRCDARISTARLLIEYDTSDGPAAYAECPGCRDVVHPA</sequence>
<evidence type="ECO:0000259" key="1">
    <source>
        <dbReference type="Pfam" id="PF25207"/>
    </source>
</evidence>
<name>A0A3M0DQQ3_9EURY</name>
<organism evidence="2 3">
    <name type="scientific">Haloplanus aerogenes</name>
    <dbReference type="NCBI Taxonomy" id="660522"/>
    <lineage>
        <taxon>Archaea</taxon>
        <taxon>Methanobacteriati</taxon>
        <taxon>Methanobacteriota</taxon>
        <taxon>Stenosarchaea group</taxon>
        <taxon>Halobacteria</taxon>
        <taxon>Halobacteriales</taxon>
        <taxon>Haloferacaceae</taxon>
        <taxon>Haloplanus</taxon>
    </lineage>
</organism>
<reference evidence="2 3" key="1">
    <citation type="journal article" date="2015" name="Stand. Genomic Sci.">
        <title>Genomic Encyclopedia of Bacterial and Archaeal Type Strains, Phase III: the genomes of soil and plant-associated and newly described type strains.</title>
        <authorList>
            <person name="Whitman W.B."/>
            <person name="Woyke T."/>
            <person name="Klenk H.P."/>
            <person name="Zhou Y."/>
            <person name="Lilburn T.G."/>
            <person name="Beck B.J."/>
            <person name="De Vos P."/>
            <person name="Vandamme P."/>
            <person name="Eisen J.A."/>
            <person name="Garrity G."/>
            <person name="Hugenholtz P."/>
            <person name="Kyrpides N.C."/>
        </authorList>
    </citation>
    <scope>NUCLEOTIDE SEQUENCE [LARGE SCALE GENOMIC DNA]</scope>
    <source>
        <strain evidence="2 3">CGMCC 1.10124</strain>
    </source>
</reference>
<protein>
    <recommendedName>
        <fullName evidence="1">DUF7837 domain-containing protein</fullName>
    </recommendedName>
</protein>
<dbReference type="Pfam" id="PF25207">
    <property type="entry name" value="DUF7837"/>
    <property type="match status" value="1"/>
</dbReference>
<accession>A0A3M0DQQ3</accession>
<dbReference type="InterPro" id="IPR057159">
    <property type="entry name" value="DUF7837"/>
</dbReference>
<evidence type="ECO:0000313" key="3">
    <source>
        <dbReference type="Proteomes" id="UP000277326"/>
    </source>
</evidence>
<feature type="domain" description="DUF7837" evidence="1">
    <location>
        <begin position="25"/>
        <end position="68"/>
    </location>
</feature>
<evidence type="ECO:0000313" key="2">
    <source>
        <dbReference type="EMBL" id="RMB23982.1"/>
    </source>
</evidence>
<dbReference type="AlphaFoldDB" id="A0A3M0DQQ3"/>
<dbReference type="Proteomes" id="UP000277326">
    <property type="component" value="Unassembled WGS sequence"/>
</dbReference>
<proteinExistence type="predicted"/>
<gene>
    <name evidence="2" type="ORF">ATH50_1214</name>
</gene>
<comment type="caution">
    <text evidence="2">The sequence shown here is derived from an EMBL/GenBank/DDBJ whole genome shotgun (WGS) entry which is preliminary data.</text>
</comment>
<dbReference type="EMBL" id="REFS01000002">
    <property type="protein sequence ID" value="RMB23982.1"/>
    <property type="molecule type" value="Genomic_DNA"/>
</dbReference>